<gene>
    <name evidence="1" type="ORF">PIB30_096943</name>
</gene>
<proteinExistence type="predicted"/>
<evidence type="ECO:0000313" key="1">
    <source>
        <dbReference type="EMBL" id="MED6128359.1"/>
    </source>
</evidence>
<sequence>MKAKASKLSWDSMLYVGELHVIREEVKQKPQINSDSTLNVEYLTSYVSIEGKNGKLGRGYTLYVSHRSHTWGANVKYPRKLIKTNPIP</sequence>
<protein>
    <submittedName>
        <fullName evidence="1">Uncharacterized protein</fullName>
    </submittedName>
</protein>
<reference evidence="1 2" key="1">
    <citation type="journal article" date="2023" name="Plants (Basel)">
        <title>Bridging the Gap: Combining Genomics and Transcriptomics Approaches to Understand Stylosanthes scabra, an Orphan Legume from the Brazilian Caatinga.</title>
        <authorList>
            <person name="Ferreira-Neto J.R.C."/>
            <person name="da Silva M.D."/>
            <person name="Binneck E."/>
            <person name="de Melo N.F."/>
            <person name="da Silva R.H."/>
            <person name="de Melo A.L.T.M."/>
            <person name="Pandolfi V."/>
            <person name="Bustamante F.O."/>
            <person name="Brasileiro-Vidal A.C."/>
            <person name="Benko-Iseppon A.M."/>
        </authorList>
    </citation>
    <scope>NUCLEOTIDE SEQUENCE [LARGE SCALE GENOMIC DNA]</scope>
    <source>
        <tissue evidence="1">Leaves</tissue>
    </source>
</reference>
<comment type="caution">
    <text evidence="1">The sequence shown here is derived from an EMBL/GenBank/DDBJ whole genome shotgun (WGS) entry which is preliminary data.</text>
</comment>
<keyword evidence="2" id="KW-1185">Reference proteome</keyword>
<feature type="non-terminal residue" evidence="1">
    <location>
        <position position="88"/>
    </location>
</feature>
<organism evidence="1 2">
    <name type="scientific">Stylosanthes scabra</name>
    <dbReference type="NCBI Taxonomy" id="79078"/>
    <lineage>
        <taxon>Eukaryota</taxon>
        <taxon>Viridiplantae</taxon>
        <taxon>Streptophyta</taxon>
        <taxon>Embryophyta</taxon>
        <taxon>Tracheophyta</taxon>
        <taxon>Spermatophyta</taxon>
        <taxon>Magnoliopsida</taxon>
        <taxon>eudicotyledons</taxon>
        <taxon>Gunneridae</taxon>
        <taxon>Pentapetalae</taxon>
        <taxon>rosids</taxon>
        <taxon>fabids</taxon>
        <taxon>Fabales</taxon>
        <taxon>Fabaceae</taxon>
        <taxon>Papilionoideae</taxon>
        <taxon>50 kb inversion clade</taxon>
        <taxon>dalbergioids sensu lato</taxon>
        <taxon>Dalbergieae</taxon>
        <taxon>Pterocarpus clade</taxon>
        <taxon>Stylosanthes</taxon>
    </lineage>
</organism>
<accession>A0ABU6RWW3</accession>
<name>A0ABU6RWW3_9FABA</name>
<dbReference type="Proteomes" id="UP001341840">
    <property type="component" value="Unassembled WGS sequence"/>
</dbReference>
<dbReference type="EMBL" id="JASCZI010032551">
    <property type="protein sequence ID" value="MED6128359.1"/>
    <property type="molecule type" value="Genomic_DNA"/>
</dbReference>
<evidence type="ECO:0000313" key="2">
    <source>
        <dbReference type="Proteomes" id="UP001341840"/>
    </source>
</evidence>